<comment type="subcellular location">
    <subcellularLocation>
        <location evidence="1">Cell membrane</location>
        <topology evidence="1">Multi-pass membrane protein</topology>
    </subcellularLocation>
    <subcellularLocation>
        <location evidence="7">Membrane</location>
        <topology evidence="7">Multi-pass membrane protein</topology>
    </subcellularLocation>
</comment>
<evidence type="ECO:0000256" key="8">
    <source>
        <dbReference type="SAM" id="Phobius"/>
    </source>
</evidence>
<dbReference type="PANTHER" id="PTHR43373:SF1">
    <property type="entry name" value="NA(+)_H(+) ANTIPORTER SUBUNIT A"/>
    <property type="match status" value="1"/>
</dbReference>
<feature type="transmembrane region" description="Helical" evidence="8">
    <location>
        <begin position="488"/>
        <end position="508"/>
    </location>
</feature>
<evidence type="ECO:0000259" key="12">
    <source>
        <dbReference type="Pfam" id="PF20501"/>
    </source>
</evidence>
<feature type="transmembrane region" description="Helical" evidence="8">
    <location>
        <begin position="585"/>
        <end position="604"/>
    </location>
</feature>
<evidence type="ECO:0000256" key="5">
    <source>
        <dbReference type="ARBA" id="ARBA00022989"/>
    </source>
</evidence>
<dbReference type="NCBIfam" id="NF009284">
    <property type="entry name" value="PRK12644.1"/>
    <property type="match status" value="1"/>
</dbReference>
<keyword evidence="5 8" id="KW-1133">Transmembrane helix</keyword>
<proteinExistence type="predicted"/>
<dbReference type="Proteomes" id="UP000666915">
    <property type="component" value="Unassembled WGS sequence"/>
</dbReference>
<feature type="domain" description="MrpA C-terminal/MbhE" evidence="12">
    <location>
        <begin position="667"/>
        <end position="749"/>
    </location>
</feature>
<feature type="transmembrane region" description="Helical" evidence="8">
    <location>
        <begin position="316"/>
        <end position="340"/>
    </location>
</feature>
<keyword evidence="6 8" id="KW-0472">Membrane</keyword>
<feature type="transmembrane region" description="Helical" evidence="8">
    <location>
        <begin position="853"/>
        <end position="876"/>
    </location>
</feature>
<gene>
    <name evidence="13" type="ORF">J4557_16115</name>
</gene>
<evidence type="ECO:0000259" key="10">
    <source>
        <dbReference type="Pfam" id="PF04039"/>
    </source>
</evidence>
<dbReference type="EMBL" id="JAGEOK010000009">
    <property type="protein sequence ID" value="MBO2439045.1"/>
    <property type="molecule type" value="Genomic_DNA"/>
</dbReference>
<feature type="transmembrane region" description="Helical" evidence="8">
    <location>
        <begin position="438"/>
        <end position="459"/>
    </location>
</feature>
<feature type="transmembrane region" description="Helical" evidence="8">
    <location>
        <begin position="202"/>
        <end position="224"/>
    </location>
</feature>
<evidence type="ECO:0000256" key="7">
    <source>
        <dbReference type="RuleBase" id="RU000320"/>
    </source>
</evidence>
<dbReference type="InterPro" id="IPR050616">
    <property type="entry name" value="CPA3_Na-H_Antiporter_A"/>
</dbReference>
<feature type="transmembrane region" description="Helical" evidence="8">
    <location>
        <begin position="392"/>
        <end position="418"/>
    </location>
</feature>
<accession>A0ABS3QYH8</accession>
<feature type="transmembrane region" description="Helical" evidence="8">
    <location>
        <begin position="128"/>
        <end position="148"/>
    </location>
</feature>
<dbReference type="InterPro" id="IPR025383">
    <property type="entry name" value="MrpA_C/MbhD"/>
</dbReference>
<feature type="transmembrane region" description="Helical" evidence="8">
    <location>
        <begin position="636"/>
        <end position="656"/>
    </location>
</feature>
<evidence type="ECO:0000259" key="9">
    <source>
        <dbReference type="Pfam" id="PF00361"/>
    </source>
</evidence>
<feature type="transmembrane region" description="Helical" evidence="8">
    <location>
        <begin position="727"/>
        <end position="746"/>
    </location>
</feature>
<evidence type="ECO:0000259" key="11">
    <source>
        <dbReference type="Pfam" id="PF13244"/>
    </source>
</evidence>
<feature type="domain" description="NADH:quinone oxidoreductase/Mrp antiporter transmembrane" evidence="9">
    <location>
        <begin position="123"/>
        <end position="410"/>
    </location>
</feature>
<name>A0ABS3QYH8_9ACTN</name>
<keyword evidence="3" id="KW-1003">Cell membrane</keyword>
<evidence type="ECO:0000256" key="4">
    <source>
        <dbReference type="ARBA" id="ARBA00022692"/>
    </source>
</evidence>
<feature type="domain" description="MrpA C-terminal/MbhD" evidence="11">
    <location>
        <begin position="592"/>
        <end position="656"/>
    </location>
</feature>
<dbReference type="Pfam" id="PF20501">
    <property type="entry name" value="MbhE"/>
    <property type="match status" value="1"/>
</dbReference>
<feature type="domain" description="Na+/H+ antiporter MnhB subunit-related protein" evidence="10">
    <location>
        <begin position="794"/>
        <end position="918"/>
    </location>
</feature>
<feature type="transmembrane region" description="Helical" evidence="8">
    <location>
        <begin position="668"/>
        <end position="689"/>
    </location>
</feature>
<protein>
    <submittedName>
        <fullName evidence="13">Na+/H+ antiporter subunit A</fullName>
    </submittedName>
</protein>
<keyword evidence="4 7" id="KW-0812">Transmembrane</keyword>
<feature type="transmembrane region" description="Helical" evidence="8">
    <location>
        <begin position="160"/>
        <end position="182"/>
    </location>
</feature>
<dbReference type="InterPro" id="IPR007182">
    <property type="entry name" value="MnhB"/>
</dbReference>
<evidence type="ECO:0000313" key="13">
    <source>
        <dbReference type="EMBL" id="MBO2439045.1"/>
    </source>
</evidence>
<reference evidence="13 14" key="1">
    <citation type="submission" date="2021-03" db="EMBL/GenBank/DDBJ databases">
        <authorList>
            <person name="Kanchanasin P."/>
            <person name="Saeng-In P."/>
            <person name="Phongsopitanun W."/>
            <person name="Yuki M."/>
            <person name="Kudo T."/>
            <person name="Ohkuma M."/>
            <person name="Tanasupawat S."/>
        </authorList>
    </citation>
    <scope>NUCLEOTIDE SEQUENCE [LARGE SCALE GENOMIC DNA]</scope>
    <source>
        <strain evidence="13 14">L46</strain>
    </source>
</reference>
<dbReference type="Pfam" id="PF04039">
    <property type="entry name" value="MnhB"/>
    <property type="match status" value="1"/>
</dbReference>
<evidence type="ECO:0000256" key="3">
    <source>
        <dbReference type="ARBA" id="ARBA00022475"/>
    </source>
</evidence>
<evidence type="ECO:0000256" key="2">
    <source>
        <dbReference type="ARBA" id="ARBA00022448"/>
    </source>
</evidence>
<dbReference type="InterPro" id="IPR001750">
    <property type="entry name" value="ND/Mrp_TM"/>
</dbReference>
<feature type="transmembrane region" description="Helical" evidence="8">
    <location>
        <begin position="823"/>
        <end position="841"/>
    </location>
</feature>
<evidence type="ECO:0000313" key="14">
    <source>
        <dbReference type="Proteomes" id="UP000666915"/>
    </source>
</evidence>
<sequence>MLLLLAAYCAAAAAAPVLVRALGRGAFPPLAAVLAAAAGWAAWPWLRGGAPRTESWSWIPGLGLHLFLRSDPLTWMMMVIIGGVGALIVLYCGRYFTGAEPKLGAFAGELVGFGAAMLGLVLADDLVLLYVFWELTTVLSYLLIGYDAERGIARRAATQAIVITTFGGLAMLVGLLLLGQAAGTDRLSAIVAAPPGGGTATAAVALILVGALSKSAIVPFGLWLPGAMAAPTPVSAFLHAAAMVKAGVFLVARLAPAFAGTAGWRPVVLGCGIATMLLAGWRALREHDLKLLLAYGTVSQLGFMIVLVGAGNRVAALAGFTILLAHALFKSALFLAVGVVDHSTGTRDLRKLSGLGRETPVLSGAAIAAAASMAGVPATLGFAGKEAAYEAFLGGGTGLLVLLAVGSALTAAYSLRFLWGAFARKEGVAPREVHRPGVLLLAPVVLLAAAGVVVGLLAARLDAPIGREAAPFPVTRHGGYHLSAWHGFGVPLLLTAVSLAVGAALFALGRSIARVPQFFEPEQVYLRFMHGLSTFALQLTGTVQRGSLPDYLLIILLVAVGLAGGAVVTGLPWPDPLGERIWDSPAQALVALLTVIAAAAAIRARDRGQTVVLSGASGFGVATLFVLQGAPDLALTQFLVETASLIVFVLVLRRLPARFSTRSPAQRTVHLAVGALAGLTATAVTLLAARARHAVPVSVAYPGAAREAGGGNIVALTLVDLRAWDTFGESVVIALAALGVTSMVFARRPVSAPPPPGSGAGVWGVEEITALDEAPPAGWLAAGSTLAAERRSIVFEVVARTIFHTVLLYSLFLLFTAHSAPGGGFAGGIVAGLALAVRYLAGGPFELREAAPVPPGALLGAGAVTVSGTALGGLAWGGTVLESASVDAHLPLLGHVHLATSLLFEIGVYLIVIGLVLTVLTVLGAEVDRQAEADRRSGARRTGEGAG</sequence>
<evidence type="ECO:0000256" key="6">
    <source>
        <dbReference type="ARBA" id="ARBA00023136"/>
    </source>
</evidence>
<organism evidence="13 14">
    <name type="scientific">Actinomadura nitritigenes</name>
    <dbReference type="NCBI Taxonomy" id="134602"/>
    <lineage>
        <taxon>Bacteria</taxon>
        <taxon>Bacillati</taxon>
        <taxon>Actinomycetota</taxon>
        <taxon>Actinomycetes</taxon>
        <taxon>Streptosporangiales</taxon>
        <taxon>Thermomonosporaceae</taxon>
        <taxon>Actinomadura</taxon>
    </lineage>
</organism>
<dbReference type="Pfam" id="PF00361">
    <property type="entry name" value="Proton_antipo_M"/>
    <property type="match status" value="1"/>
</dbReference>
<feature type="transmembrane region" description="Helical" evidence="8">
    <location>
        <begin position="797"/>
        <end position="817"/>
    </location>
</feature>
<keyword evidence="14" id="KW-1185">Reference proteome</keyword>
<feature type="transmembrane region" description="Helical" evidence="8">
    <location>
        <begin position="267"/>
        <end position="284"/>
    </location>
</feature>
<dbReference type="RefSeq" id="WP_208267341.1">
    <property type="nucleotide sequence ID" value="NZ_BAAAGM010000058.1"/>
</dbReference>
<dbReference type="Pfam" id="PF13244">
    <property type="entry name" value="MbhD"/>
    <property type="match status" value="1"/>
</dbReference>
<feature type="transmembrane region" description="Helical" evidence="8">
    <location>
        <begin position="896"/>
        <end position="925"/>
    </location>
</feature>
<feature type="transmembrane region" description="Helical" evidence="8">
    <location>
        <begin position="73"/>
        <end position="91"/>
    </location>
</feature>
<evidence type="ECO:0000256" key="1">
    <source>
        <dbReference type="ARBA" id="ARBA00004651"/>
    </source>
</evidence>
<feature type="transmembrane region" description="Helical" evidence="8">
    <location>
        <begin position="551"/>
        <end position="573"/>
    </location>
</feature>
<dbReference type="InterPro" id="IPR046806">
    <property type="entry name" value="MrpA_C/MbhE"/>
</dbReference>
<keyword evidence="2" id="KW-0813">Transport</keyword>
<dbReference type="PRINTS" id="PR01434">
    <property type="entry name" value="NADHDHGNASE5"/>
</dbReference>
<feature type="transmembrane region" description="Helical" evidence="8">
    <location>
        <begin position="361"/>
        <end position="380"/>
    </location>
</feature>
<dbReference type="PANTHER" id="PTHR43373">
    <property type="entry name" value="NA(+)/H(+) ANTIPORTER SUBUNIT"/>
    <property type="match status" value="1"/>
</dbReference>
<comment type="caution">
    <text evidence="13">The sequence shown here is derived from an EMBL/GenBank/DDBJ whole genome shotgun (WGS) entry which is preliminary data.</text>
</comment>
<feature type="transmembrane region" description="Helical" evidence="8">
    <location>
        <begin position="103"/>
        <end position="122"/>
    </location>
</feature>
<feature type="transmembrane region" description="Helical" evidence="8">
    <location>
        <begin position="291"/>
        <end position="310"/>
    </location>
</feature>
<feature type="transmembrane region" description="Helical" evidence="8">
    <location>
        <begin position="611"/>
        <end position="630"/>
    </location>
</feature>